<dbReference type="InterPro" id="IPR011629">
    <property type="entry name" value="CobW-like_C"/>
</dbReference>
<evidence type="ECO:0000313" key="8">
    <source>
        <dbReference type="Proteomes" id="UP000436284"/>
    </source>
</evidence>
<evidence type="ECO:0000256" key="1">
    <source>
        <dbReference type="ARBA" id="ARBA00022741"/>
    </source>
</evidence>
<dbReference type="SMART" id="SM00833">
    <property type="entry name" value="CobW_C"/>
    <property type="match status" value="1"/>
</dbReference>
<comment type="caution">
    <text evidence="7">The sequence shown here is derived from an EMBL/GenBank/DDBJ whole genome shotgun (WGS) entry which is preliminary data.</text>
</comment>
<dbReference type="EMBL" id="WUUK01000003">
    <property type="protein sequence ID" value="MXQ51287.1"/>
    <property type="molecule type" value="Genomic_DNA"/>
</dbReference>
<evidence type="ECO:0000313" key="7">
    <source>
        <dbReference type="EMBL" id="MXQ51287.1"/>
    </source>
</evidence>
<dbReference type="CDD" id="cd03112">
    <property type="entry name" value="CobW-like"/>
    <property type="match status" value="1"/>
</dbReference>
<evidence type="ECO:0000256" key="3">
    <source>
        <dbReference type="ARBA" id="ARBA00023186"/>
    </source>
</evidence>
<comment type="catalytic activity">
    <reaction evidence="5">
        <text>GTP + H2O = GDP + phosphate + H(+)</text>
        <dbReference type="Rhea" id="RHEA:19669"/>
        <dbReference type="ChEBI" id="CHEBI:15377"/>
        <dbReference type="ChEBI" id="CHEBI:15378"/>
        <dbReference type="ChEBI" id="CHEBI:37565"/>
        <dbReference type="ChEBI" id="CHEBI:43474"/>
        <dbReference type="ChEBI" id="CHEBI:58189"/>
    </reaction>
    <physiologicalReaction direction="left-to-right" evidence="5">
        <dbReference type="Rhea" id="RHEA:19670"/>
    </physiologicalReaction>
</comment>
<dbReference type="RefSeq" id="WP_160655563.1">
    <property type="nucleotide sequence ID" value="NZ_JBHRWU010000001.1"/>
</dbReference>
<keyword evidence="2" id="KW-0378">Hydrolase</keyword>
<dbReference type="Pfam" id="PF07683">
    <property type="entry name" value="CobW_C"/>
    <property type="match status" value="1"/>
</dbReference>
<keyword evidence="8" id="KW-1185">Reference proteome</keyword>
<dbReference type="GO" id="GO:0000166">
    <property type="term" value="F:nucleotide binding"/>
    <property type="evidence" value="ECO:0007669"/>
    <property type="project" value="UniProtKB-KW"/>
</dbReference>
<dbReference type="Gene3D" id="3.40.50.300">
    <property type="entry name" value="P-loop containing nucleotide triphosphate hydrolases"/>
    <property type="match status" value="1"/>
</dbReference>
<dbReference type="AlphaFoldDB" id="A0A6N8U1S9"/>
<keyword evidence="1" id="KW-0547">Nucleotide-binding</keyword>
<evidence type="ECO:0000256" key="5">
    <source>
        <dbReference type="ARBA" id="ARBA00049117"/>
    </source>
</evidence>
<evidence type="ECO:0000256" key="2">
    <source>
        <dbReference type="ARBA" id="ARBA00022801"/>
    </source>
</evidence>
<dbReference type="SUPFAM" id="SSF52540">
    <property type="entry name" value="P-loop containing nucleoside triphosphate hydrolases"/>
    <property type="match status" value="1"/>
</dbReference>
<dbReference type="InterPro" id="IPR051927">
    <property type="entry name" value="Zn_Chap_cDPG_Synth"/>
</dbReference>
<dbReference type="InterPro" id="IPR027417">
    <property type="entry name" value="P-loop_NTPase"/>
</dbReference>
<dbReference type="InterPro" id="IPR036627">
    <property type="entry name" value="CobW-likC_sf"/>
</dbReference>
<gene>
    <name evidence="7" type="ORF">GQ671_08395</name>
</gene>
<reference evidence="7 8" key="1">
    <citation type="submission" date="2019-12" db="EMBL/GenBank/DDBJ databases">
        <title>Salinicoccus cyprini sp. nov., isolated from gastro-intestinal tract of mirror carp, Cyprinus carpio var. specularis, collected from Gobind Sagar Reservoir, Himachal Pradesh, India.</title>
        <authorList>
            <person name="Talwar C."/>
            <person name="Singh A.K."/>
            <person name="Lal R."/>
            <person name="Negi R.K."/>
        </authorList>
    </citation>
    <scope>NUCLEOTIDE SEQUENCE [LARGE SCALE GENOMIC DNA]</scope>
    <source>
        <strain evidence="7 8">J-82</strain>
    </source>
</reference>
<protein>
    <submittedName>
        <fullName evidence="7">GTP-binding protein</fullName>
    </submittedName>
</protein>
<proteinExistence type="inferred from homology"/>
<feature type="domain" description="CobW C-terminal" evidence="6">
    <location>
        <begin position="260"/>
        <end position="375"/>
    </location>
</feature>
<comment type="similarity">
    <text evidence="4">Belongs to the SIMIBI class G3E GTPase family. ZNG1 subfamily.</text>
</comment>
<organism evidence="7 8">
    <name type="scientific">Salinicoccus hispanicus</name>
    <dbReference type="NCBI Taxonomy" id="157225"/>
    <lineage>
        <taxon>Bacteria</taxon>
        <taxon>Bacillati</taxon>
        <taxon>Bacillota</taxon>
        <taxon>Bacilli</taxon>
        <taxon>Bacillales</taxon>
        <taxon>Staphylococcaceae</taxon>
        <taxon>Salinicoccus</taxon>
    </lineage>
</organism>
<dbReference type="PANTHER" id="PTHR43603">
    <property type="entry name" value="COBW DOMAIN-CONTAINING PROTEIN DDB_G0274527"/>
    <property type="match status" value="1"/>
</dbReference>
<dbReference type="GO" id="GO:0016787">
    <property type="term" value="F:hydrolase activity"/>
    <property type="evidence" value="ECO:0007669"/>
    <property type="project" value="UniProtKB-KW"/>
</dbReference>
<dbReference type="Gene3D" id="3.30.1220.10">
    <property type="entry name" value="CobW-like, C-terminal domain"/>
    <property type="match status" value="1"/>
</dbReference>
<dbReference type="Proteomes" id="UP000436284">
    <property type="component" value="Unassembled WGS sequence"/>
</dbReference>
<accession>A0A6N8U1S9</accession>
<evidence type="ECO:0000256" key="4">
    <source>
        <dbReference type="ARBA" id="ARBA00034320"/>
    </source>
</evidence>
<name>A0A6N8U1S9_9STAP</name>
<sequence>MKKTPVTILSGYLGAGKTTLMNHILNNTEGMKVAVIVNDMSEINIDADLIADGSSLSRTDEKLVELSNGCICCTLREDLLVEVEKLADQGDVDYILIESTGISEPVPVAQTFSYTDEEMNIDLTKKTRIDTMVTVVDAFRFWTDYKSGETLLDRSQGMSDVDEREVSDLLIDQIEFCDVLILNKCDLVEEEALAQLEKVLRILQPEAEIIRTTNADVPLAKVLDTKKFDYEKASMSAGWLRELEEGGHQNHTPETDEYGISSFVYRRTLPFHPQRFDNFLQTMPDDIVRAKGLAWLASRNDFAIMVSQAGRSVGIEPVSYWVAAMPVETRRQILEQNQEMSSAWDIEYGDRRNELVFIGIGIDEKEITAALDECLLTAEELDSDWTTLEDTYPWVLQQS</sequence>
<dbReference type="Pfam" id="PF02492">
    <property type="entry name" value="cobW"/>
    <property type="match status" value="1"/>
</dbReference>
<evidence type="ECO:0000259" key="6">
    <source>
        <dbReference type="SMART" id="SM00833"/>
    </source>
</evidence>
<keyword evidence="3" id="KW-0143">Chaperone</keyword>
<dbReference type="OrthoDB" id="9808822at2"/>
<dbReference type="PANTHER" id="PTHR43603:SF3">
    <property type="entry name" value="ZINC CHAPERONE YCIC"/>
    <property type="match status" value="1"/>
</dbReference>
<dbReference type="InterPro" id="IPR003495">
    <property type="entry name" value="CobW/HypB/UreG_nucleotide-bd"/>
</dbReference>